<gene>
    <name evidence="1" type="primary">g1201</name>
    <name evidence="1" type="ORF">NpPPO83_00001201</name>
</gene>
<accession>A0ACB5SBL1</accession>
<keyword evidence="2" id="KW-1185">Reference proteome</keyword>
<evidence type="ECO:0000313" key="1">
    <source>
        <dbReference type="EMBL" id="GME33954.1"/>
    </source>
</evidence>
<evidence type="ECO:0000313" key="2">
    <source>
        <dbReference type="Proteomes" id="UP001165186"/>
    </source>
</evidence>
<proteinExistence type="predicted"/>
<name>A0ACB5SBL1_9PEZI</name>
<dbReference type="Proteomes" id="UP001165186">
    <property type="component" value="Unassembled WGS sequence"/>
</dbReference>
<organism evidence="1 2">
    <name type="scientific">Neofusicoccum parvum</name>
    <dbReference type="NCBI Taxonomy" id="310453"/>
    <lineage>
        <taxon>Eukaryota</taxon>
        <taxon>Fungi</taxon>
        <taxon>Dikarya</taxon>
        <taxon>Ascomycota</taxon>
        <taxon>Pezizomycotina</taxon>
        <taxon>Dothideomycetes</taxon>
        <taxon>Dothideomycetes incertae sedis</taxon>
        <taxon>Botryosphaeriales</taxon>
        <taxon>Botryosphaeriaceae</taxon>
        <taxon>Neofusicoccum</taxon>
    </lineage>
</organism>
<dbReference type="EMBL" id="BSXG01000066">
    <property type="protein sequence ID" value="GME33954.1"/>
    <property type="molecule type" value="Genomic_DNA"/>
</dbReference>
<protein>
    <submittedName>
        <fullName evidence="1">Transporter SEO1</fullName>
    </submittedName>
</protein>
<reference evidence="1" key="1">
    <citation type="submission" date="2024-09" db="EMBL/GenBank/DDBJ databases">
        <title>Draft Genome Sequences of Neofusicoccum parvum.</title>
        <authorList>
            <person name="Ashida A."/>
            <person name="Camagna M."/>
            <person name="Tanaka A."/>
            <person name="Takemoto D."/>
        </authorList>
    </citation>
    <scope>NUCLEOTIDE SEQUENCE</scope>
    <source>
        <strain evidence="1">PPO83</strain>
    </source>
</reference>
<comment type="caution">
    <text evidence="1">The sequence shown here is derived from an EMBL/GenBank/DDBJ whole genome shotgun (WGS) entry which is preliminary data.</text>
</comment>
<sequence length="502" mass="56506">MRILAKIKARTPEHFKLEHRSAEEKKFVRRLDMWLLTFGCISQVIKYLDQMNINNAYVSGMKEDLHLGSNELNYFTTWFNVAYCLMLIPSQIIMTYVRPSWWLPGLEVVWGLITGLVAIAHNAKQVYVLRFFLGLCECSAWPGMMTLLMHWYTPVELAKRMGFYHSCQAMGSMMSSGLAAAIVKTLDGHGGLAGWRWLFIINCVMTVVWGFLGIFMLPDYPNKVNPCAFWFKKSDGELAMERLSRHNRAKPSKVTLAGIKRTFSSWTVYFIAALYISTVLASSGYIYFSLFLKSLESPDGSPRWTVEQVNAIPIGGSAINILFVWIWALLSDYLRTRWTLIVAQAVIGIIPSIMMSIWTSHPNSTSISAAYAGYFLSYLSLGTAPLIFSWLSDIVPQDPEARSLIVGVSVAGYYAVNAWSNVLIWPAEQAPYYKAGWQSCLALFCVVIILTCLLRYIDITWLLPQRKAATKTNHGEISNSMDKDTGSTGKKSSEAQIGVVEI</sequence>